<dbReference type="EMBL" id="HBIJ01005560">
    <property type="protein sequence ID" value="CAE0363190.1"/>
    <property type="molecule type" value="Transcribed_RNA"/>
</dbReference>
<proteinExistence type="inferred from homology"/>
<dbReference type="SUPFAM" id="SSF81301">
    <property type="entry name" value="Nucleotidyltransferase"/>
    <property type="match status" value="1"/>
</dbReference>
<dbReference type="AlphaFoldDB" id="A0A7S3JUL9"/>
<reference evidence="4" key="1">
    <citation type="submission" date="2021-01" db="EMBL/GenBank/DDBJ databases">
        <authorList>
            <person name="Corre E."/>
            <person name="Pelletier E."/>
            <person name="Niang G."/>
            <person name="Scheremetjew M."/>
            <person name="Finn R."/>
            <person name="Kale V."/>
            <person name="Holt S."/>
            <person name="Cochrane G."/>
            <person name="Meng A."/>
            <person name="Brown T."/>
            <person name="Cohen L."/>
        </authorList>
    </citation>
    <scope>NUCLEOTIDE SEQUENCE</scope>
    <source>
        <strain evidence="4">CCMP1510</strain>
    </source>
</reference>
<dbReference type="NCBIfam" id="TIGR00090">
    <property type="entry name" value="rsfS_iojap_ybeB"/>
    <property type="match status" value="1"/>
</dbReference>
<evidence type="ECO:0000256" key="2">
    <source>
        <dbReference type="SAM" id="MobiDB-lite"/>
    </source>
</evidence>
<dbReference type="GO" id="GO:0043023">
    <property type="term" value="F:ribosomal large subunit binding"/>
    <property type="evidence" value="ECO:0007669"/>
    <property type="project" value="TreeGrafter"/>
</dbReference>
<dbReference type="InterPro" id="IPR004394">
    <property type="entry name" value="Iojap/RsfS/C7orf30"/>
</dbReference>
<sequence>MMCASFRVYLWLLLPVIATGWQVHKLERIKNLMTQRQRPLFATSGKKEKPQRNRPKGMGRTAQNRRRDQLVQGMIDLPKTPKPTSGLEDDDLIPLVKCAAKAADMRKSSETVAYHVASVTDMTCFILLTNGRSKPQNEAIAAAVVDEVEEDIGRLPERIEGGADGGWTVIDYGDVIIHVMTPLSREYYQLDTLWQNKNGVQSIDLSDVIISDNPVDEIFESDEEAAFNPDEGLFFDDWDDLFTDDDAILTPVQSPAAILLGNEEEDNIM</sequence>
<dbReference type="GO" id="GO:0017148">
    <property type="term" value="P:negative regulation of translation"/>
    <property type="evidence" value="ECO:0007669"/>
    <property type="project" value="TreeGrafter"/>
</dbReference>
<dbReference type="PANTHER" id="PTHR21043">
    <property type="entry name" value="IOJAP SUPERFAMILY ORTHOLOG"/>
    <property type="match status" value="1"/>
</dbReference>
<dbReference type="HAMAP" id="MF_01477">
    <property type="entry name" value="Iojap_RsfS"/>
    <property type="match status" value="1"/>
</dbReference>
<evidence type="ECO:0008006" key="5">
    <source>
        <dbReference type="Google" id="ProtNLM"/>
    </source>
</evidence>
<feature type="region of interest" description="Disordered" evidence="2">
    <location>
        <begin position="38"/>
        <end position="65"/>
    </location>
</feature>
<evidence type="ECO:0000256" key="3">
    <source>
        <dbReference type="SAM" id="SignalP"/>
    </source>
</evidence>
<accession>A0A7S3JUL9</accession>
<comment type="similarity">
    <text evidence="1">Belongs to the Iojap/RsfS family.</text>
</comment>
<organism evidence="4">
    <name type="scientific">Aureoumbra lagunensis</name>
    <dbReference type="NCBI Taxonomy" id="44058"/>
    <lineage>
        <taxon>Eukaryota</taxon>
        <taxon>Sar</taxon>
        <taxon>Stramenopiles</taxon>
        <taxon>Ochrophyta</taxon>
        <taxon>Pelagophyceae</taxon>
        <taxon>Pelagomonadales</taxon>
        <taxon>Aureoumbra</taxon>
    </lineage>
</organism>
<dbReference type="GO" id="GO:0090071">
    <property type="term" value="P:negative regulation of ribosome biogenesis"/>
    <property type="evidence" value="ECO:0007669"/>
    <property type="project" value="TreeGrafter"/>
</dbReference>
<evidence type="ECO:0000256" key="1">
    <source>
        <dbReference type="ARBA" id="ARBA00010574"/>
    </source>
</evidence>
<protein>
    <recommendedName>
        <fullName evidence="5">Ribosomal silencing factor RsfS</fullName>
    </recommendedName>
</protein>
<feature type="signal peptide" evidence="3">
    <location>
        <begin position="1"/>
        <end position="20"/>
    </location>
</feature>
<name>A0A7S3JUL9_9STRA</name>
<gene>
    <name evidence="4" type="ORF">ALAG00032_LOCUS3931</name>
</gene>
<dbReference type="Pfam" id="PF02410">
    <property type="entry name" value="RsfS"/>
    <property type="match status" value="1"/>
</dbReference>
<keyword evidence="3" id="KW-0732">Signal</keyword>
<dbReference type="Gene3D" id="3.30.460.10">
    <property type="entry name" value="Beta Polymerase, domain 2"/>
    <property type="match status" value="1"/>
</dbReference>
<dbReference type="PANTHER" id="PTHR21043:SF0">
    <property type="entry name" value="MITOCHONDRIAL ASSEMBLY OF RIBOSOMAL LARGE SUBUNIT PROTEIN 1"/>
    <property type="match status" value="1"/>
</dbReference>
<feature type="chain" id="PRO_5030907979" description="Ribosomal silencing factor RsfS" evidence="3">
    <location>
        <begin position="21"/>
        <end position="269"/>
    </location>
</feature>
<dbReference type="InterPro" id="IPR043519">
    <property type="entry name" value="NT_sf"/>
</dbReference>
<evidence type="ECO:0000313" key="4">
    <source>
        <dbReference type="EMBL" id="CAE0363190.1"/>
    </source>
</evidence>